<dbReference type="Gene3D" id="1.10.630.10">
    <property type="entry name" value="Cytochrome P450"/>
    <property type="match status" value="1"/>
</dbReference>
<dbReference type="PRINTS" id="PR00359">
    <property type="entry name" value="BP450"/>
</dbReference>
<accession>A0ABP7ACE3</accession>
<proteinExistence type="inferred from homology"/>
<dbReference type="Proteomes" id="UP001501074">
    <property type="component" value="Unassembled WGS sequence"/>
</dbReference>
<dbReference type="PRINTS" id="PR00385">
    <property type="entry name" value="P450"/>
</dbReference>
<evidence type="ECO:0000256" key="1">
    <source>
        <dbReference type="ARBA" id="ARBA00010617"/>
    </source>
</evidence>
<comment type="caution">
    <text evidence="3">The sequence shown here is derived from an EMBL/GenBank/DDBJ whole genome shotgun (WGS) entry which is preliminary data.</text>
</comment>
<sequence>MSSLSDTETELRRPTAVITADIKANAIQAFGELAARGPVLRVTLSNGLDAWAVLSYDAARAALTHPALLHDATPAEKALDAVGYTMHKVGQGIAGSMLMSDPPDHTRLRRLVAPTFSPRRTKLLADRVHEITAELLDAMGPAGEAELVEAFTAPLPITVICELLGVPVPERAAFRQWTNDMLDLPSQKQRTAAASLYGYLSGLVERKQAEPGDDLLSDLIAQHNHEDGRLSRQELIGTAVLLVVAGHDTTVNLLGNALAALFRRPDQAQILRERPELIPGAVEEFLRLDSSVELATLRYAAEDLELAGVPIRRGDVIAVYLGQANRDAPQNDDGDRDVLDVTRPSARHIAFGHGIHHCLGAPLARMEATIALGALLQRFPDLEPATGPDDVQWIPSGMMRGPISLPVRFTPVG</sequence>
<keyword evidence="2" id="KW-0503">Monooxygenase</keyword>
<dbReference type="EMBL" id="BAAAZO010000010">
    <property type="protein sequence ID" value="GAA3629170.1"/>
    <property type="molecule type" value="Genomic_DNA"/>
</dbReference>
<keyword evidence="2" id="KW-0349">Heme</keyword>
<keyword evidence="4" id="KW-1185">Reference proteome</keyword>
<reference evidence="4" key="1">
    <citation type="journal article" date="2019" name="Int. J. Syst. Evol. Microbiol.">
        <title>The Global Catalogue of Microorganisms (GCM) 10K type strain sequencing project: providing services to taxonomists for standard genome sequencing and annotation.</title>
        <authorList>
            <consortium name="The Broad Institute Genomics Platform"/>
            <consortium name="The Broad Institute Genome Sequencing Center for Infectious Disease"/>
            <person name="Wu L."/>
            <person name="Ma J."/>
        </authorList>
    </citation>
    <scope>NUCLEOTIDE SEQUENCE [LARGE SCALE GENOMIC DNA]</scope>
    <source>
        <strain evidence="4">JCM 16902</strain>
    </source>
</reference>
<dbReference type="PANTHER" id="PTHR46696">
    <property type="entry name" value="P450, PUTATIVE (EUROFUNG)-RELATED"/>
    <property type="match status" value="1"/>
</dbReference>
<dbReference type="InterPro" id="IPR001128">
    <property type="entry name" value="Cyt_P450"/>
</dbReference>
<dbReference type="CDD" id="cd11029">
    <property type="entry name" value="CYP107-like"/>
    <property type="match status" value="1"/>
</dbReference>
<dbReference type="InterPro" id="IPR002397">
    <property type="entry name" value="Cyt_P450_B"/>
</dbReference>
<keyword evidence="2" id="KW-0560">Oxidoreductase</keyword>
<dbReference type="RefSeq" id="WP_231484426.1">
    <property type="nucleotide sequence ID" value="NZ_BAAAZO010000010.1"/>
</dbReference>
<protein>
    <submittedName>
        <fullName evidence="3">Cytochrome P450</fullName>
    </submittedName>
</protein>
<name>A0ABP7ACE3_9ACTN</name>
<comment type="similarity">
    <text evidence="1 2">Belongs to the cytochrome P450 family.</text>
</comment>
<keyword evidence="2" id="KW-0408">Iron</keyword>
<evidence type="ECO:0000313" key="4">
    <source>
        <dbReference type="Proteomes" id="UP001501074"/>
    </source>
</evidence>
<keyword evidence="2" id="KW-0479">Metal-binding</keyword>
<dbReference type="Pfam" id="PF00067">
    <property type="entry name" value="p450"/>
    <property type="match status" value="1"/>
</dbReference>
<dbReference type="InterPro" id="IPR017972">
    <property type="entry name" value="Cyt_P450_CS"/>
</dbReference>
<dbReference type="PROSITE" id="PS00086">
    <property type="entry name" value="CYTOCHROME_P450"/>
    <property type="match status" value="1"/>
</dbReference>
<evidence type="ECO:0000256" key="2">
    <source>
        <dbReference type="RuleBase" id="RU000461"/>
    </source>
</evidence>
<dbReference type="SUPFAM" id="SSF48264">
    <property type="entry name" value="Cytochrome P450"/>
    <property type="match status" value="1"/>
</dbReference>
<dbReference type="PANTHER" id="PTHR46696:SF1">
    <property type="entry name" value="CYTOCHROME P450 YJIB-RELATED"/>
    <property type="match status" value="1"/>
</dbReference>
<evidence type="ECO:0000313" key="3">
    <source>
        <dbReference type="EMBL" id="GAA3629170.1"/>
    </source>
</evidence>
<gene>
    <name evidence="3" type="ORF">GCM10022223_53400</name>
</gene>
<organism evidence="3 4">
    <name type="scientific">Kineosporia mesophila</name>
    <dbReference type="NCBI Taxonomy" id="566012"/>
    <lineage>
        <taxon>Bacteria</taxon>
        <taxon>Bacillati</taxon>
        <taxon>Actinomycetota</taxon>
        <taxon>Actinomycetes</taxon>
        <taxon>Kineosporiales</taxon>
        <taxon>Kineosporiaceae</taxon>
        <taxon>Kineosporia</taxon>
    </lineage>
</organism>
<dbReference type="InterPro" id="IPR036396">
    <property type="entry name" value="Cyt_P450_sf"/>
</dbReference>